<dbReference type="EMBL" id="JBEOZM010000001">
    <property type="protein sequence ID" value="MER6265841.1"/>
    <property type="molecule type" value="Genomic_DNA"/>
</dbReference>
<comment type="caution">
    <text evidence="3">The sequence shown here is derived from an EMBL/GenBank/DDBJ whole genome shotgun (WGS) entry which is preliminary data.</text>
</comment>
<feature type="domain" description="C2H2-type" evidence="2">
    <location>
        <begin position="11"/>
        <end position="35"/>
    </location>
</feature>
<dbReference type="InterPro" id="IPR012334">
    <property type="entry name" value="Pectin_lyas_fold"/>
</dbReference>
<gene>
    <name evidence="3" type="ORF">ABT211_00850</name>
</gene>
<evidence type="ECO:0000259" key="2">
    <source>
        <dbReference type="PROSITE" id="PS00028"/>
    </source>
</evidence>
<dbReference type="InterPro" id="IPR011050">
    <property type="entry name" value="Pectin_lyase_fold/virulence"/>
</dbReference>
<evidence type="ECO:0000313" key="3">
    <source>
        <dbReference type="EMBL" id="MER6265841.1"/>
    </source>
</evidence>
<protein>
    <submittedName>
        <fullName evidence="3">Right-handed parallel beta-helix repeat-containing protein</fullName>
    </submittedName>
</protein>
<accession>A0ABV1T728</accession>
<dbReference type="SUPFAM" id="SSF51126">
    <property type="entry name" value="Pectin lyase-like"/>
    <property type="match status" value="1"/>
</dbReference>
<keyword evidence="1" id="KW-0732">Signal</keyword>
<dbReference type="InterPro" id="IPR006626">
    <property type="entry name" value="PbH1"/>
</dbReference>
<dbReference type="Gene3D" id="2.160.20.10">
    <property type="entry name" value="Single-stranded right-handed beta-helix, Pectin lyase-like"/>
    <property type="match status" value="1"/>
</dbReference>
<feature type="chain" id="PRO_5046082312" evidence="1">
    <location>
        <begin position="23"/>
        <end position="366"/>
    </location>
</feature>
<dbReference type="InterPro" id="IPR013087">
    <property type="entry name" value="Znf_C2H2_type"/>
</dbReference>
<keyword evidence="4" id="KW-1185">Reference proteome</keyword>
<sequence>MTKRHIAYLACSAALCGSLLGAAPATSSHGVLTVHPGESIQKAVDAAEPGDTVLVLAGTYHESVKVTTPGLTLRGMGPDTVLQPVKKSKKAMKAMSGTKKTAVKSCAEMGNGICVVGAKKQPVEDVTIAHLTVTGFSRTGVMAVGTANLNVHGVAAVKNGQWGLAEERAVHSVYRNNVARNNGDAGIFLANSVTAEKGAVDTFGTVVEHNLLENNRIGVTVRRLRNLTVSDNSVTGNCAGVFVVGDENKPKAGNLTVADNQVVKNNKYCKKTARLSFLQGSGIVLTGAENTLVTGNTVTGNSGKSPLSGGVVVFKSFVGVTSDKNQVTRNKLSGNSPADLVNQEASKHGNAFKDNTCKKSKPAGLC</sequence>
<name>A0ABV1T728_9ACTN</name>
<dbReference type="Proteomes" id="UP001490365">
    <property type="component" value="Unassembled WGS sequence"/>
</dbReference>
<reference evidence="3 4" key="1">
    <citation type="submission" date="2024-06" db="EMBL/GenBank/DDBJ databases">
        <title>The Natural Products Discovery Center: Release of the First 8490 Sequenced Strains for Exploring Actinobacteria Biosynthetic Diversity.</title>
        <authorList>
            <person name="Kalkreuter E."/>
            <person name="Kautsar S.A."/>
            <person name="Yang D."/>
            <person name="Bader C.D."/>
            <person name="Teijaro C.N."/>
            <person name="Fluegel L."/>
            <person name="Davis C.M."/>
            <person name="Simpson J.R."/>
            <person name="Lauterbach L."/>
            <person name="Steele A.D."/>
            <person name="Gui C."/>
            <person name="Meng S."/>
            <person name="Li G."/>
            <person name="Viehrig K."/>
            <person name="Ye F."/>
            <person name="Su P."/>
            <person name="Kiefer A.F."/>
            <person name="Nichols A."/>
            <person name="Cepeda A.J."/>
            <person name="Yan W."/>
            <person name="Fan B."/>
            <person name="Jiang Y."/>
            <person name="Adhikari A."/>
            <person name="Zheng C.-J."/>
            <person name="Schuster L."/>
            <person name="Cowan T.M."/>
            <person name="Smanski M.J."/>
            <person name="Chevrette M.G."/>
            <person name="De Carvalho L.P.S."/>
            <person name="Shen B."/>
        </authorList>
    </citation>
    <scope>NUCLEOTIDE SEQUENCE [LARGE SCALE GENOMIC DNA]</scope>
    <source>
        <strain evidence="3 4">NPDC001694</strain>
    </source>
</reference>
<organism evidence="3 4">
    <name type="scientific">Streptomyces sp. 900105755</name>
    <dbReference type="NCBI Taxonomy" id="3154389"/>
    <lineage>
        <taxon>Bacteria</taxon>
        <taxon>Bacillati</taxon>
        <taxon>Actinomycetota</taxon>
        <taxon>Actinomycetes</taxon>
        <taxon>Kitasatosporales</taxon>
        <taxon>Streptomycetaceae</taxon>
        <taxon>Streptomyces</taxon>
    </lineage>
</organism>
<dbReference type="Pfam" id="PF05048">
    <property type="entry name" value="NosD"/>
    <property type="match status" value="1"/>
</dbReference>
<feature type="signal peptide" evidence="1">
    <location>
        <begin position="1"/>
        <end position="22"/>
    </location>
</feature>
<proteinExistence type="predicted"/>
<evidence type="ECO:0000313" key="4">
    <source>
        <dbReference type="Proteomes" id="UP001490365"/>
    </source>
</evidence>
<evidence type="ECO:0000256" key="1">
    <source>
        <dbReference type="SAM" id="SignalP"/>
    </source>
</evidence>
<dbReference type="PROSITE" id="PS00028">
    <property type="entry name" value="ZINC_FINGER_C2H2_1"/>
    <property type="match status" value="1"/>
</dbReference>
<dbReference type="InterPro" id="IPR007742">
    <property type="entry name" value="NosD_dom"/>
</dbReference>
<dbReference type="SMART" id="SM00710">
    <property type="entry name" value="PbH1"/>
    <property type="match status" value="7"/>
</dbReference>
<dbReference type="RefSeq" id="WP_351954567.1">
    <property type="nucleotide sequence ID" value="NZ_JBEOZM010000001.1"/>
</dbReference>